<gene>
    <name evidence="12" type="ORF">RB653_001469</name>
</gene>
<evidence type="ECO:0000313" key="13">
    <source>
        <dbReference type="Proteomes" id="UP001344447"/>
    </source>
</evidence>
<organism evidence="12 13">
    <name type="scientific">Dictyostelium firmibasis</name>
    <dbReference type="NCBI Taxonomy" id="79012"/>
    <lineage>
        <taxon>Eukaryota</taxon>
        <taxon>Amoebozoa</taxon>
        <taxon>Evosea</taxon>
        <taxon>Eumycetozoa</taxon>
        <taxon>Dictyostelia</taxon>
        <taxon>Dictyosteliales</taxon>
        <taxon>Dictyosteliaceae</taxon>
        <taxon>Dictyostelium</taxon>
    </lineage>
</organism>
<evidence type="ECO:0000256" key="5">
    <source>
        <dbReference type="ARBA" id="ARBA00022927"/>
    </source>
</evidence>
<dbReference type="EMBL" id="JAVFKY010000002">
    <property type="protein sequence ID" value="KAK5581436.1"/>
    <property type="molecule type" value="Genomic_DNA"/>
</dbReference>
<comment type="caution">
    <text evidence="12">The sequence shown here is derived from an EMBL/GenBank/DDBJ whole genome shotgun (WGS) entry which is preliminary data.</text>
</comment>
<dbReference type="GO" id="GO:0005801">
    <property type="term" value="C:cis-Golgi network"/>
    <property type="evidence" value="ECO:0007669"/>
    <property type="project" value="InterPro"/>
</dbReference>
<keyword evidence="4 11" id="KW-0812">Transmembrane</keyword>
<dbReference type="InterPro" id="IPR023601">
    <property type="entry name" value="Golgi_SNAP_su1"/>
</dbReference>
<dbReference type="GO" id="GO:0000139">
    <property type="term" value="C:Golgi membrane"/>
    <property type="evidence" value="ECO:0007669"/>
    <property type="project" value="UniProtKB-SubCell"/>
</dbReference>
<keyword evidence="6 11" id="KW-1133">Transmembrane helix</keyword>
<feature type="transmembrane region" description="Helical" evidence="11">
    <location>
        <begin position="230"/>
        <end position="249"/>
    </location>
</feature>
<sequence length="251" mass="28920">MTSRWDQQQQQQQQIQQQQSLLGNVNSSNGSNLAVNQNNLDSLKKERRRLESYIDSKLNHLSALSDKVQADDEHVDIEYSKIDFSDLSSELDGAFKNLQRCNDMLVDDPNFSTNKVHKDKLDDYLNEYKRLKKNIKSALESFELLEGSTYNKNKDTEIPMTNLLREHSTLQSSSYVQDSILGQARQAHEALENQRRILRGTSHKINTMPSLFQTIDGVTSKIKRYKQRNVVVLGLLIGGLICFLFYYSLKK</sequence>
<feature type="region of interest" description="Disordered" evidence="10">
    <location>
        <begin position="1"/>
        <end position="39"/>
    </location>
</feature>
<dbReference type="AlphaFoldDB" id="A0AAN7YWN6"/>
<dbReference type="GO" id="GO:0005484">
    <property type="term" value="F:SNAP receptor activity"/>
    <property type="evidence" value="ECO:0007669"/>
    <property type="project" value="TreeGrafter"/>
</dbReference>
<protein>
    <recommendedName>
        <fullName evidence="14">Golgi SNAP receptor complex member 1</fullName>
    </recommendedName>
</protein>
<evidence type="ECO:0000256" key="7">
    <source>
        <dbReference type="ARBA" id="ARBA00023034"/>
    </source>
</evidence>
<dbReference type="PANTHER" id="PTHR21094:SF2">
    <property type="entry name" value="GOLGI SNAP RECEPTOR COMPLEX MEMBER 1"/>
    <property type="match status" value="1"/>
</dbReference>
<dbReference type="GO" id="GO:0031201">
    <property type="term" value="C:SNARE complex"/>
    <property type="evidence" value="ECO:0007669"/>
    <property type="project" value="TreeGrafter"/>
</dbReference>
<dbReference type="GO" id="GO:0006906">
    <property type="term" value="P:vesicle fusion"/>
    <property type="evidence" value="ECO:0007669"/>
    <property type="project" value="TreeGrafter"/>
</dbReference>
<evidence type="ECO:0000313" key="12">
    <source>
        <dbReference type="EMBL" id="KAK5581436.1"/>
    </source>
</evidence>
<evidence type="ECO:0000256" key="6">
    <source>
        <dbReference type="ARBA" id="ARBA00022989"/>
    </source>
</evidence>
<dbReference type="GO" id="GO:0006888">
    <property type="term" value="P:endoplasmic reticulum to Golgi vesicle-mediated transport"/>
    <property type="evidence" value="ECO:0007669"/>
    <property type="project" value="InterPro"/>
</dbReference>
<accession>A0AAN7YWN6</accession>
<evidence type="ECO:0008006" key="14">
    <source>
        <dbReference type="Google" id="ProtNLM"/>
    </source>
</evidence>
<dbReference type="GO" id="GO:0005797">
    <property type="term" value="C:Golgi medial cisterna"/>
    <property type="evidence" value="ECO:0007669"/>
    <property type="project" value="TreeGrafter"/>
</dbReference>
<evidence type="ECO:0000256" key="11">
    <source>
        <dbReference type="SAM" id="Phobius"/>
    </source>
</evidence>
<evidence type="ECO:0000256" key="2">
    <source>
        <dbReference type="ARBA" id="ARBA00008473"/>
    </source>
</evidence>
<proteinExistence type="inferred from homology"/>
<evidence type="ECO:0000256" key="1">
    <source>
        <dbReference type="ARBA" id="ARBA00004409"/>
    </source>
</evidence>
<keyword evidence="9" id="KW-0175">Coiled coil</keyword>
<keyword evidence="3" id="KW-0813">Transport</keyword>
<evidence type="ECO:0000256" key="4">
    <source>
        <dbReference type="ARBA" id="ARBA00022692"/>
    </source>
</evidence>
<evidence type="ECO:0000256" key="9">
    <source>
        <dbReference type="SAM" id="Coils"/>
    </source>
</evidence>
<keyword evidence="8 11" id="KW-0472">Membrane</keyword>
<evidence type="ECO:0000256" key="8">
    <source>
        <dbReference type="ARBA" id="ARBA00023136"/>
    </source>
</evidence>
<comment type="similarity">
    <text evidence="2">Belongs to the GOSR1 family.</text>
</comment>
<keyword evidence="13" id="KW-1185">Reference proteome</keyword>
<keyword evidence="5" id="KW-0653">Protein transport</keyword>
<feature type="compositionally biased region" description="Low complexity" evidence="10">
    <location>
        <begin position="7"/>
        <end position="33"/>
    </location>
</feature>
<comment type="subcellular location">
    <subcellularLocation>
        <location evidence="1">Golgi apparatus membrane</location>
        <topology evidence="1">Single-pass type IV membrane protein</topology>
    </subcellularLocation>
</comment>
<reference evidence="12 13" key="1">
    <citation type="submission" date="2023-11" db="EMBL/GenBank/DDBJ databases">
        <title>Dfirmibasis_genome.</title>
        <authorList>
            <person name="Edelbroek B."/>
            <person name="Kjellin J."/>
            <person name="Jerlstrom-Hultqvist J."/>
            <person name="Soderbom F."/>
        </authorList>
    </citation>
    <scope>NUCLEOTIDE SEQUENCE [LARGE SCALE GENOMIC DNA]</scope>
    <source>
        <strain evidence="12 13">TNS-C-14</strain>
    </source>
</reference>
<dbReference type="Proteomes" id="UP001344447">
    <property type="component" value="Unassembled WGS sequence"/>
</dbReference>
<keyword evidence="7" id="KW-0333">Golgi apparatus</keyword>
<dbReference type="PANTHER" id="PTHR21094">
    <property type="entry name" value="GOS-28 SNARE- RELATED"/>
    <property type="match status" value="1"/>
</dbReference>
<feature type="coiled-coil region" evidence="9">
    <location>
        <begin position="114"/>
        <end position="145"/>
    </location>
</feature>
<dbReference type="GO" id="GO:0048219">
    <property type="term" value="P:inter-Golgi cisterna vesicle-mediated transport"/>
    <property type="evidence" value="ECO:0007669"/>
    <property type="project" value="TreeGrafter"/>
</dbReference>
<dbReference type="GO" id="GO:0015031">
    <property type="term" value="P:protein transport"/>
    <property type="evidence" value="ECO:0007669"/>
    <property type="project" value="UniProtKB-KW"/>
</dbReference>
<evidence type="ECO:0000256" key="10">
    <source>
        <dbReference type="SAM" id="MobiDB-lite"/>
    </source>
</evidence>
<evidence type="ECO:0000256" key="3">
    <source>
        <dbReference type="ARBA" id="ARBA00022448"/>
    </source>
</evidence>
<name>A0AAN7YWN6_9MYCE</name>